<organism evidence="3 4">
    <name type="scientific">Cordyceps fumosorosea (strain ARSEF 2679)</name>
    <name type="common">Isaria fumosorosea</name>
    <dbReference type="NCBI Taxonomy" id="1081104"/>
    <lineage>
        <taxon>Eukaryota</taxon>
        <taxon>Fungi</taxon>
        <taxon>Dikarya</taxon>
        <taxon>Ascomycota</taxon>
        <taxon>Pezizomycotina</taxon>
        <taxon>Sordariomycetes</taxon>
        <taxon>Hypocreomycetidae</taxon>
        <taxon>Hypocreales</taxon>
        <taxon>Cordycipitaceae</taxon>
        <taxon>Cordyceps</taxon>
    </lineage>
</organism>
<feature type="compositionally biased region" description="Polar residues" evidence="1">
    <location>
        <begin position="121"/>
        <end position="141"/>
    </location>
</feature>
<evidence type="ECO:0000313" key="4">
    <source>
        <dbReference type="Proteomes" id="UP000076744"/>
    </source>
</evidence>
<dbReference type="SUPFAM" id="SSF57959">
    <property type="entry name" value="Leucine zipper domain"/>
    <property type="match status" value="1"/>
</dbReference>
<feature type="region of interest" description="Disordered" evidence="1">
    <location>
        <begin position="284"/>
        <end position="320"/>
    </location>
</feature>
<evidence type="ECO:0000259" key="2">
    <source>
        <dbReference type="PROSITE" id="PS00036"/>
    </source>
</evidence>
<feature type="compositionally biased region" description="Basic residues" evidence="1">
    <location>
        <begin position="154"/>
        <end position="163"/>
    </location>
</feature>
<dbReference type="GeneID" id="30023193"/>
<dbReference type="InterPro" id="IPR004827">
    <property type="entry name" value="bZIP"/>
</dbReference>
<dbReference type="OrthoDB" id="2593073at2759"/>
<keyword evidence="4" id="KW-1185">Reference proteome</keyword>
<dbReference type="Gene3D" id="1.20.5.170">
    <property type="match status" value="1"/>
</dbReference>
<dbReference type="RefSeq" id="XP_018702150.1">
    <property type="nucleotide sequence ID" value="XM_018850505.1"/>
</dbReference>
<dbReference type="InterPro" id="IPR046347">
    <property type="entry name" value="bZIP_sf"/>
</dbReference>
<accession>A0A167QI00</accession>
<evidence type="ECO:0000256" key="1">
    <source>
        <dbReference type="SAM" id="MobiDB-lite"/>
    </source>
</evidence>
<feature type="region of interest" description="Disordered" evidence="1">
    <location>
        <begin position="50"/>
        <end position="74"/>
    </location>
</feature>
<dbReference type="GO" id="GO:0003700">
    <property type="term" value="F:DNA-binding transcription factor activity"/>
    <property type="evidence" value="ECO:0007669"/>
    <property type="project" value="InterPro"/>
</dbReference>
<name>A0A167QI00_CORFA</name>
<sequence>MSKLSDSRKGSSVSAVPPHHHSPSPLSGEDTLYLSSADWFADLKLGSPYAQGSVPPSLAPASPQPPMSQLTPLTPLSQSSQLHMFPDMPVPTFEHGNYLTVNAQLPWSSDSLMVPPLYHDMSSQGSSPSARLSSETPSFQDADTPAAEQQQPPKKPKRSRPNRYKNAPPAVIQRRRAANRKSQRAYRKRKDDRIAELEELLRQAAERERDMSRAYATLRTEYEQQLLMGGGGSSSSGSGSRSRHHGRPPSAAAAASEEEDAAGVTIAPTFLAMAAFSQQQNGDGSLIAPQLLDPQQPQQLTPSPHLLPIYPPAPMRHTRA</sequence>
<dbReference type="STRING" id="1081104.A0A167QI00"/>
<feature type="domain" description="BZIP" evidence="2">
    <location>
        <begin position="174"/>
        <end position="189"/>
    </location>
</feature>
<dbReference type="AlphaFoldDB" id="A0A167QI00"/>
<reference evidence="3 4" key="1">
    <citation type="journal article" date="2016" name="Genome Biol. Evol.">
        <title>Divergent and convergent evolution of fungal pathogenicity.</title>
        <authorList>
            <person name="Shang Y."/>
            <person name="Xiao G."/>
            <person name="Zheng P."/>
            <person name="Cen K."/>
            <person name="Zhan S."/>
            <person name="Wang C."/>
        </authorList>
    </citation>
    <scope>NUCLEOTIDE SEQUENCE [LARGE SCALE GENOMIC DNA]</scope>
    <source>
        <strain evidence="3 4">ARSEF 2679</strain>
    </source>
</reference>
<gene>
    <name evidence="3" type="ORF">ISF_06901</name>
</gene>
<feature type="compositionally biased region" description="Low complexity" evidence="1">
    <location>
        <begin position="11"/>
        <end position="27"/>
    </location>
</feature>
<proteinExistence type="predicted"/>
<feature type="region of interest" description="Disordered" evidence="1">
    <location>
        <begin position="1"/>
        <end position="29"/>
    </location>
</feature>
<comment type="caution">
    <text evidence="3">The sequence shown here is derived from an EMBL/GenBank/DDBJ whole genome shotgun (WGS) entry which is preliminary data.</text>
</comment>
<dbReference type="PROSITE" id="PS00036">
    <property type="entry name" value="BZIP_BASIC"/>
    <property type="match status" value="1"/>
</dbReference>
<dbReference type="CDD" id="cd14688">
    <property type="entry name" value="bZIP_YAP"/>
    <property type="match status" value="1"/>
</dbReference>
<dbReference type="EMBL" id="AZHB01000019">
    <property type="protein sequence ID" value="OAA57660.1"/>
    <property type="molecule type" value="Genomic_DNA"/>
</dbReference>
<dbReference type="Proteomes" id="UP000076744">
    <property type="component" value="Unassembled WGS sequence"/>
</dbReference>
<feature type="region of interest" description="Disordered" evidence="1">
    <location>
        <begin position="118"/>
        <end position="190"/>
    </location>
</feature>
<evidence type="ECO:0000313" key="3">
    <source>
        <dbReference type="EMBL" id="OAA57660.1"/>
    </source>
</evidence>
<protein>
    <recommendedName>
        <fullName evidence="2">BZIP domain-containing protein</fullName>
    </recommendedName>
</protein>
<feature type="compositionally biased region" description="Basic residues" evidence="1">
    <location>
        <begin position="173"/>
        <end position="188"/>
    </location>
</feature>
<feature type="region of interest" description="Disordered" evidence="1">
    <location>
        <begin position="227"/>
        <end position="260"/>
    </location>
</feature>
<feature type="compositionally biased region" description="Low complexity" evidence="1">
    <location>
        <begin position="289"/>
        <end position="308"/>
    </location>
</feature>